<dbReference type="STRING" id="690307.A0A1L9XA69"/>
<accession>A0A1L9XA69</accession>
<sequence length="420" mass="46389">MPVIKKAIIIGAGPAGLAAALRLHRENSIHVTVYELRPEPTTIGGAIGIFANGLRLLQRLGLHDALLARGSSVDRFHLQSLQYGSIGSTDISAWAAERTGFGYLRILRRDLQSVLFDAVHEEQIPVHLDKRLTSITENASSVTVTFSDGSTETADILIGCDGIHSSVRRLHVDPPCKPEYSGIAGSGSIISTAGLPEKLKTSANIIPTTAGFMATFPCSASGDQLYWLFSRETPIPHSESGNERDGWEERRQQEMEMFKATIRAVSKPAQGEWRGILTELVDRMEVIGFYPVFRLPLGGKWYTSRTILLGDAAHAMQPHAGQGVSMALEDVFLLSRVLQEQDWSLDDAFARYDAIRRPRVNEIYQLAAKNGQGRKAMNPRALWLKENVMWASLSLYRILGLESWGLGQKHLVYDVDAVEL</sequence>
<dbReference type="SUPFAM" id="SSF51905">
    <property type="entry name" value="FAD/NAD(P)-binding domain"/>
    <property type="match status" value="1"/>
</dbReference>
<name>A0A1L9XA69_ASPA1</name>
<dbReference type="VEuPathDB" id="FungiDB:ASPACDRAFT_1884821"/>
<dbReference type="Proteomes" id="UP000184546">
    <property type="component" value="Unassembled WGS sequence"/>
</dbReference>
<dbReference type="GO" id="GO:0071949">
    <property type="term" value="F:FAD binding"/>
    <property type="evidence" value="ECO:0007669"/>
    <property type="project" value="InterPro"/>
</dbReference>
<dbReference type="PRINTS" id="PR00420">
    <property type="entry name" value="RNGMNOXGNASE"/>
</dbReference>
<comment type="similarity">
    <text evidence="1">Belongs to the paxM FAD-dependent monooxygenase family.</text>
</comment>
<dbReference type="InterPro" id="IPR036188">
    <property type="entry name" value="FAD/NAD-bd_sf"/>
</dbReference>
<dbReference type="AlphaFoldDB" id="A0A1L9XA69"/>
<feature type="domain" description="FAD-binding" evidence="6">
    <location>
        <begin position="301"/>
        <end position="365"/>
    </location>
</feature>
<keyword evidence="4" id="KW-0560">Oxidoreductase</keyword>
<evidence type="ECO:0000313" key="7">
    <source>
        <dbReference type="EMBL" id="OJK05254.1"/>
    </source>
</evidence>
<organism evidence="7 8">
    <name type="scientific">Aspergillus aculeatus (strain ATCC 16872 / CBS 172.66 / WB 5094)</name>
    <dbReference type="NCBI Taxonomy" id="690307"/>
    <lineage>
        <taxon>Eukaryota</taxon>
        <taxon>Fungi</taxon>
        <taxon>Dikarya</taxon>
        <taxon>Ascomycota</taxon>
        <taxon>Pezizomycotina</taxon>
        <taxon>Eurotiomycetes</taxon>
        <taxon>Eurotiomycetidae</taxon>
        <taxon>Eurotiales</taxon>
        <taxon>Aspergillaceae</taxon>
        <taxon>Aspergillus</taxon>
        <taxon>Aspergillus subgen. Circumdati</taxon>
    </lineage>
</organism>
<keyword evidence="2" id="KW-0285">Flavoprotein</keyword>
<dbReference type="PANTHER" id="PTHR13789">
    <property type="entry name" value="MONOOXYGENASE"/>
    <property type="match status" value="1"/>
</dbReference>
<evidence type="ECO:0000256" key="2">
    <source>
        <dbReference type="ARBA" id="ARBA00022630"/>
    </source>
</evidence>
<proteinExistence type="inferred from homology"/>
<keyword evidence="5" id="KW-0503">Monooxygenase</keyword>
<dbReference type="PANTHER" id="PTHR13789:SF309">
    <property type="entry name" value="PUTATIVE (AFU_ORTHOLOGUE AFUA_6G14510)-RELATED"/>
    <property type="match status" value="1"/>
</dbReference>
<evidence type="ECO:0000256" key="4">
    <source>
        <dbReference type="ARBA" id="ARBA00023002"/>
    </source>
</evidence>
<evidence type="ECO:0000313" key="8">
    <source>
        <dbReference type="Proteomes" id="UP000184546"/>
    </source>
</evidence>
<protein>
    <recommendedName>
        <fullName evidence="6">FAD-binding domain-containing protein</fullName>
    </recommendedName>
</protein>
<dbReference type="Pfam" id="PF01494">
    <property type="entry name" value="FAD_binding_3"/>
    <property type="match status" value="2"/>
</dbReference>
<dbReference type="RefSeq" id="XP_020061593.1">
    <property type="nucleotide sequence ID" value="XM_020198379.1"/>
</dbReference>
<evidence type="ECO:0000259" key="6">
    <source>
        <dbReference type="Pfam" id="PF01494"/>
    </source>
</evidence>
<dbReference type="EMBL" id="KV878970">
    <property type="protein sequence ID" value="OJK05254.1"/>
    <property type="molecule type" value="Genomic_DNA"/>
</dbReference>
<gene>
    <name evidence="7" type="ORF">ASPACDRAFT_1884821</name>
</gene>
<dbReference type="GO" id="GO:0004497">
    <property type="term" value="F:monooxygenase activity"/>
    <property type="evidence" value="ECO:0007669"/>
    <property type="project" value="UniProtKB-KW"/>
</dbReference>
<dbReference type="GeneID" id="30972193"/>
<keyword evidence="3" id="KW-0274">FAD</keyword>
<dbReference type="OMA" id="GWCSWQG"/>
<evidence type="ECO:0000256" key="5">
    <source>
        <dbReference type="ARBA" id="ARBA00023033"/>
    </source>
</evidence>
<dbReference type="InterPro" id="IPR050493">
    <property type="entry name" value="FAD-dep_Monooxygenase_BioMet"/>
</dbReference>
<evidence type="ECO:0000256" key="3">
    <source>
        <dbReference type="ARBA" id="ARBA00022827"/>
    </source>
</evidence>
<dbReference type="OrthoDB" id="16820at2759"/>
<dbReference type="InterPro" id="IPR002938">
    <property type="entry name" value="FAD-bd"/>
</dbReference>
<keyword evidence="8" id="KW-1185">Reference proteome</keyword>
<feature type="domain" description="FAD-binding" evidence="6">
    <location>
        <begin position="7"/>
        <end position="233"/>
    </location>
</feature>
<evidence type="ECO:0000256" key="1">
    <source>
        <dbReference type="ARBA" id="ARBA00007992"/>
    </source>
</evidence>
<reference evidence="8" key="1">
    <citation type="journal article" date="2017" name="Genome Biol.">
        <title>Comparative genomics reveals high biological diversity and specific adaptations in the industrially and medically important fungal genus Aspergillus.</title>
        <authorList>
            <person name="de Vries R.P."/>
            <person name="Riley R."/>
            <person name="Wiebenga A."/>
            <person name="Aguilar-Osorio G."/>
            <person name="Amillis S."/>
            <person name="Uchima C.A."/>
            <person name="Anderluh G."/>
            <person name="Asadollahi M."/>
            <person name="Askin M."/>
            <person name="Barry K."/>
            <person name="Battaglia E."/>
            <person name="Bayram O."/>
            <person name="Benocci T."/>
            <person name="Braus-Stromeyer S.A."/>
            <person name="Caldana C."/>
            <person name="Canovas D."/>
            <person name="Cerqueira G.C."/>
            <person name="Chen F."/>
            <person name="Chen W."/>
            <person name="Choi C."/>
            <person name="Clum A."/>
            <person name="Dos Santos R.A."/>
            <person name="Damasio A.R."/>
            <person name="Diallinas G."/>
            <person name="Emri T."/>
            <person name="Fekete E."/>
            <person name="Flipphi M."/>
            <person name="Freyberg S."/>
            <person name="Gallo A."/>
            <person name="Gournas C."/>
            <person name="Habgood R."/>
            <person name="Hainaut M."/>
            <person name="Harispe M.L."/>
            <person name="Henrissat B."/>
            <person name="Hilden K.S."/>
            <person name="Hope R."/>
            <person name="Hossain A."/>
            <person name="Karabika E."/>
            <person name="Karaffa L."/>
            <person name="Karanyi Z."/>
            <person name="Krasevec N."/>
            <person name="Kuo A."/>
            <person name="Kusch H."/>
            <person name="LaButti K."/>
            <person name="Lagendijk E.L."/>
            <person name="Lapidus A."/>
            <person name="Levasseur A."/>
            <person name="Lindquist E."/>
            <person name="Lipzen A."/>
            <person name="Logrieco A.F."/>
            <person name="MacCabe A."/>
            <person name="Maekelae M.R."/>
            <person name="Malavazi I."/>
            <person name="Melin P."/>
            <person name="Meyer V."/>
            <person name="Mielnichuk N."/>
            <person name="Miskei M."/>
            <person name="Molnar A.P."/>
            <person name="Mule G."/>
            <person name="Ngan C.Y."/>
            <person name="Orejas M."/>
            <person name="Orosz E."/>
            <person name="Ouedraogo J.P."/>
            <person name="Overkamp K.M."/>
            <person name="Park H.-S."/>
            <person name="Perrone G."/>
            <person name="Piumi F."/>
            <person name="Punt P.J."/>
            <person name="Ram A.F."/>
            <person name="Ramon A."/>
            <person name="Rauscher S."/>
            <person name="Record E."/>
            <person name="Riano-Pachon D.M."/>
            <person name="Robert V."/>
            <person name="Roehrig J."/>
            <person name="Ruller R."/>
            <person name="Salamov A."/>
            <person name="Salih N.S."/>
            <person name="Samson R.A."/>
            <person name="Sandor E."/>
            <person name="Sanguinetti M."/>
            <person name="Schuetze T."/>
            <person name="Sepcic K."/>
            <person name="Shelest E."/>
            <person name="Sherlock G."/>
            <person name="Sophianopoulou V."/>
            <person name="Squina F.M."/>
            <person name="Sun H."/>
            <person name="Susca A."/>
            <person name="Todd R.B."/>
            <person name="Tsang A."/>
            <person name="Unkles S.E."/>
            <person name="van de Wiele N."/>
            <person name="van Rossen-Uffink D."/>
            <person name="Oliveira J.V."/>
            <person name="Vesth T.C."/>
            <person name="Visser J."/>
            <person name="Yu J.-H."/>
            <person name="Zhou M."/>
            <person name="Andersen M.R."/>
            <person name="Archer D.B."/>
            <person name="Baker S.E."/>
            <person name="Benoit I."/>
            <person name="Brakhage A.A."/>
            <person name="Braus G.H."/>
            <person name="Fischer R."/>
            <person name="Frisvad J.C."/>
            <person name="Goldman G.H."/>
            <person name="Houbraken J."/>
            <person name="Oakley B."/>
            <person name="Pocsi I."/>
            <person name="Scazzocchio C."/>
            <person name="Seiboth B."/>
            <person name="vanKuyk P.A."/>
            <person name="Wortman J."/>
            <person name="Dyer P.S."/>
            <person name="Grigoriev I.V."/>
        </authorList>
    </citation>
    <scope>NUCLEOTIDE SEQUENCE [LARGE SCALE GENOMIC DNA]</scope>
    <source>
        <strain evidence="8">ATCC 16872 / CBS 172.66 / WB 5094</strain>
    </source>
</reference>
<dbReference type="Gene3D" id="3.50.50.60">
    <property type="entry name" value="FAD/NAD(P)-binding domain"/>
    <property type="match status" value="1"/>
</dbReference>